<name>A0A166C133_9AGAM</name>
<proteinExistence type="predicted"/>
<gene>
    <name evidence="1" type="ORF">FIBSPDRAFT_137347</name>
</gene>
<keyword evidence="2" id="KW-1185">Reference proteome</keyword>
<evidence type="ECO:0000313" key="1">
    <source>
        <dbReference type="EMBL" id="KZP13181.1"/>
    </source>
</evidence>
<dbReference type="EMBL" id="KV417636">
    <property type="protein sequence ID" value="KZP13181.1"/>
    <property type="molecule type" value="Genomic_DNA"/>
</dbReference>
<organism evidence="1 2">
    <name type="scientific">Athelia psychrophila</name>
    <dbReference type="NCBI Taxonomy" id="1759441"/>
    <lineage>
        <taxon>Eukaryota</taxon>
        <taxon>Fungi</taxon>
        <taxon>Dikarya</taxon>
        <taxon>Basidiomycota</taxon>
        <taxon>Agaricomycotina</taxon>
        <taxon>Agaricomycetes</taxon>
        <taxon>Agaricomycetidae</taxon>
        <taxon>Atheliales</taxon>
        <taxon>Atheliaceae</taxon>
        <taxon>Athelia</taxon>
    </lineage>
</organism>
<reference evidence="1 2" key="1">
    <citation type="journal article" date="2016" name="Mol. Biol. Evol.">
        <title>Comparative Genomics of Early-Diverging Mushroom-Forming Fungi Provides Insights into the Origins of Lignocellulose Decay Capabilities.</title>
        <authorList>
            <person name="Nagy L.G."/>
            <person name="Riley R."/>
            <person name="Tritt A."/>
            <person name="Adam C."/>
            <person name="Daum C."/>
            <person name="Floudas D."/>
            <person name="Sun H."/>
            <person name="Yadav J.S."/>
            <person name="Pangilinan J."/>
            <person name="Larsson K.H."/>
            <person name="Matsuura K."/>
            <person name="Barry K."/>
            <person name="Labutti K."/>
            <person name="Kuo R."/>
            <person name="Ohm R.A."/>
            <person name="Bhattacharya S.S."/>
            <person name="Shirouzu T."/>
            <person name="Yoshinaga Y."/>
            <person name="Martin F.M."/>
            <person name="Grigoriev I.V."/>
            <person name="Hibbett D.S."/>
        </authorList>
    </citation>
    <scope>NUCLEOTIDE SEQUENCE [LARGE SCALE GENOMIC DNA]</scope>
    <source>
        <strain evidence="1 2">CBS 109695</strain>
    </source>
</reference>
<accession>A0A166C133</accession>
<dbReference type="AlphaFoldDB" id="A0A166C133"/>
<protein>
    <submittedName>
        <fullName evidence="1">Uncharacterized protein</fullName>
    </submittedName>
</protein>
<dbReference type="Proteomes" id="UP000076532">
    <property type="component" value="Unassembled WGS sequence"/>
</dbReference>
<evidence type="ECO:0000313" key="2">
    <source>
        <dbReference type="Proteomes" id="UP000076532"/>
    </source>
</evidence>
<sequence length="118" mass="13294">MEVNGTYAICAYITRPHVCGHLETARHELFHRFIASRCFSESALVTCSRSHGEWRETRKLVPESRTELQRLFILSKGEAERCPDGKPIPEVTHTSALAGTTQTWDNKVPGRYFDGSAS</sequence>